<comment type="subcellular location">
    <subcellularLocation>
        <location evidence="1">Cell membrane</location>
        <topology evidence="1">Multi-pass membrane protein</topology>
    </subcellularLocation>
</comment>
<dbReference type="GO" id="GO:0005886">
    <property type="term" value="C:plasma membrane"/>
    <property type="evidence" value="ECO:0007669"/>
    <property type="project" value="UniProtKB-SubCell"/>
</dbReference>
<dbReference type="EMBL" id="JACCEM010000002">
    <property type="protein sequence ID" value="NYT48488.1"/>
    <property type="molecule type" value="Genomic_DNA"/>
</dbReference>
<dbReference type="FunFam" id="3.40.50.300:FF:000186">
    <property type="entry name" value="ATP-binding cassette sub-family B member 7, mitochondrial"/>
    <property type="match status" value="1"/>
</dbReference>
<keyword evidence="3" id="KW-1003">Cell membrane</keyword>
<proteinExistence type="predicted"/>
<accession>A0A853FUR8</accession>
<evidence type="ECO:0000256" key="10">
    <source>
        <dbReference type="SAM" id="Phobius"/>
    </source>
</evidence>
<dbReference type="GO" id="GO:0140359">
    <property type="term" value="F:ABC-type transporter activity"/>
    <property type="evidence" value="ECO:0007669"/>
    <property type="project" value="InterPro"/>
</dbReference>
<feature type="transmembrane region" description="Helical" evidence="10">
    <location>
        <begin position="72"/>
        <end position="90"/>
    </location>
</feature>
<keyword evidence="7 10" id="KW-1133">Transmembrane helix</keyword>
<dbReference type="PROSITE" id="PS50110">
    <property type="entry name" value="RESPONSE_REGULATORY"/>
    <property type="match status" value="1"/>
</dbReference>
<dbReference type="GO" id="GO:0000160">
    <property type="term" value="P:phosphorelay signal transduction system"/>
    <property type="evidence" value="ECO:0007669"/>
    <property type="project" value="InterPro"/>
</dbReference>
<evidence type="ECO:0000259" key="11">
    <source>
        <dbReference type="PROSITE" id="PS50110"/>
    </source>
</evidence>
<dbReference type="InterPro" id="IPR039421">
    <property type="entry name" value="Type_1_exporter"/>
</dbReference>
<dbReference type="InterPro" id="IPR011006">
    <property type="entry name" value="CheY-like_superfamily"/>
</dbReference>
<evidence type="ECO:0000256" key="4">
    <source>
        <dbReference type="ARBA" id="ARBA00022692"/>
    </source>
</evidence>
<dbReference type="Pfam" id="PF00072">
    <property type="entry name" value="Response_reg"/>
    <property type="match status" value="1"/>
</dbReference>
<feature type="transmembrane region" description="Helical" evidence="10">
    <location>
        <begin position="180"/>
        <end position="198"/>
    </location>
</feature>
<feature type="modified residue" description="4-aspartylphosphate" evidence="9">
    <location>
        <position position="836"/>
    </location>
</feature>
<dbReference type="InterPro" id="IPR027417">
    <property type="entry name" value="P-loop_NTPase"/>
</dbReference>
<dbReference type="Gene3D" id="3.40.50.300">
    <property type="entry name" value="P-loop containing nucleotide triphosphate hydrolases"/>
    <property type="match status" value="1"/>
</dbReference>
<dbReference type="SUPFAM" id="SSF55874">
    <property type="entry name" value="ATPase domain of HSP90 chaperone/DNA topoisomerase II/histidine kinase"/>
    <property type="match status" value="1"/>
</dbReference>
<dbReference type="GO" id="GO:0006879">
    <property type="term" value="P:intracellular iron ion homeostasis"/>
    <property type="evidence" value="ECO:0007669"/>
    <property type="project" value="TreeGrafter"/>
</dbReference>
<keyword evidence="9" id="KW-0597">Phosphoprotein</keyword>
<organism evidence="14 15">
    <name type="scientific">Parapusillimonas granuli</name>
    <dbReference type="NCBI Taxonomy" id="380911"/>
    <lineage>
        <taxon>Bacteria</taxon>
        <taxon>Pseudomonadati</taxon>
        <taxon>Pseudomonadota</taxon>
        <taxon>Betaproteobacteria</taxon>
        <taxon>Burkholderiales</taxon>
        <taxon>Alcaligenaceae</taxon>
        <taxon>Parapusillimonas</taxon>
    </lineage>
</organism>
<dbReference type="SMART" id="SM00448">
    <property type="entry name" value="REC"/>
    <property type="match status" value="1"/>
</dbReference>
<keyword evidence="6 14" id="KW-0067">ATP-binding</keyword>
<dbReference type="Pfam" id="PF00664">
    <property type="entry name" value="ABC_membrane"/>
    <property type="match status" value="1"/>
</dbReference>
<dbReference type="InterPro" id="IPR003439">
    <property type="entry name" value="ABC_transporter-like_ATP-bd"/>
</dbReference>
<dbReference type="PROSITE" id="PS00211">
    <property type="entry name" value="ABC_TRANSPORTER_1"/>
    <property type="match status" value="1"/>
</dbReference>
<dbReference type="AlphaFoldDB" id="A0A853FUR8"/>
<dbReference type="Pfam" id="PF00005">
    <property type="entry name" value="ABC_tran"/>
    <property type="match status" value="1"/>
</dbReference>
<evidence type="ECO:0000256" key="1">
    <source>
        <dbReference type="ARBA" id="ARBA00004651"/>
    </source>
</evidence>
<dbReference type="SUPFAM" id="SSF52540">
    <property type="entry name" value="P-loop containing nucleoside triphosphate hydrolases"/>
    <property type="match status" value="1"/>
</dbReference>
<dbReference type="InterPro" id="IPR036890">
    <property type="entry name" value="HATPase_C_sf"/>
</dbReference>
<dbReference type="InterPro" id="IPR017871">
    <property type="entry name" value="ABC_transporter-like_CS"/>
</dbReference>
<dbReference type="Proteomes" id="UP000559809">
    <property type="component" value="Unassembled WGS sequence"/>
</dbReference>
<keyword evidence="5" id="KW-0547">Nucleotide-binding</keyword>
<comment type="caution">
    <text evidence="14">The sequence shown here is derived from an EMBL/GenBank/DDBJ whole genome shotgun (WGS) entry which is preliminary data.</text>
</comment>
<dbReference type="PANTHER" id="PTHR24221">
    <property type="entry name" value="ATP-BINDING CASSETTE SUB-FAMILY B"/>
    <property type="match status" value="1"/>
</dbReference>
<keyword evidence="8 10" id="KW-0472">Membrane</keyword>
<dbReference type="PROSITE" id="PS50893">
    <property type="entry name" value="ABC_TRANSPORTER_2"/>
    <property type="match status" value="1"/>
</dbReference>
<dbReference type="Gene3D" id="3.40.50.2300">
    <property type="match status" value="1"/>
</dbReference>
<protein>
    <submittedName>
        <fullName evidence="14">ATP-binding cassette domain-containing protein</fullName>
    </submittedName>
</protein>
<feature type="transmembrane region" description="Helical" evidence="10">
    <location>
        <begin position="40"/>
        <end position="60"/>
    </location>
</feature>
<dbReference type="InterPro" id="IPR003593">
    <property type="entry name" value="AAA+_ATPase"/>
</dbReference>
<sequence>MALVKKYARGIRAPGFGSSGQREIASTIWDVVWRFRRRTAAALALLVAAKVFALLVPVALKNIIDGLGAAPGALSLPVFLLLAYALLRFLSGLFTELRDMAFARVAATAVADFTVRVFDHLHHLGARFHGGQQTGAFARDVSRGTAGIGFLLGTALFTVLPTVIEIVSIVIILLSAYAMGFAGVLALTFIAYTVYTIVFTERRIRHQRALNELDSAASGHLVDSLTNYETVKLYTSEQAESQRLAGIMNRWIDVGLDNQKALSILHVGQSAIIAGGVATVMLMAGQDVVNGTLTVGDLVLINAYVIQVCLPLNTLGLVFRQTREALINAERMSNLLRLPTETEATDDLPPLRVEGGAVSFDKVDFAYEPARRILHDVSFRIEPAQQVAVVGGSGSGKSTLARLLLRLYDADRGTISIDGQDVRAVTQASLRAAIGVVPQESLLFNNTIFYNIAYGRPGASVAQVIDAAKAARIHDLIESLPAQYDTSVGERGVKLSGGERQRIAIARAFLKNPPILVLDEATSALDTRTERAIQQELKQLSRGRSTLIIAHRLSTIVDADQILVMDHGRIVERGTHQELLRMRGQYAQMWQLQLQQEALDQTGARLSAQPINLVALVAGVIDSLRAAIDARGIVLYTSIRADAARVTGDPAALQRLLAEMLENAIAFTPPDGRIAIGLERQGGDVAVAITDGRLTHRAEEAAAPPGEAEAPLPVVMGEAEVELLDPLRASALMEQMGGRFETQPTADGSGLAFILRMPLRAVVDQAPRPLPQPAIPEPLKGLNIYVVDDLQEARMLLGESLEDHGARTVRFASGETAIEALNEQTQDRWPDVLICDISLGEIDGYQVMGRIRQLEEKRSVPLSRRLPAIALSGHSANEDRLYALLAGFQVYMTKPVDPRELVATVLALTRGRGRPPPA</sequence>
<evidence type="ECO:0000256" key="8">
    <source>
        <dbReference type="ARBA" id="ARBA00023136"/>
    </source>
</evidence>
<evidence type="ECO:0000256" key="6">
    <source>
        <dbReference type="ARBA" id="ARBA00022840"/>
    </source>
</evidence>
<evidence type="ECO:0000256" key="2">
    <source>
        <dbReference type="ARBA" id="ARBA00022448"/>
    </source>
</evidence>
<name>A0A853FUR8_9BURK</name>
<feature type="transmembrane region" description="Helical" evidence="10">
    <location>
        <begin position="264"/>
        <end position="286"/>
    </location>
</feature>
<evidence type="ECO:0000256" key="9">
    <source>
        <dbReference type="PROSITE-ProRule" id="PRU00169"/>
    </source>
</evidence>
<keyword evidence="2" id="KW-0813">Transport</keyword>
<gene>
    <name evidence="14" type="ORF">H0A72_04105</name>
</gene>
<dbReference type="InterPro" id="IPR001789">
    <property type="entry name" value="Sig_transdc_resp-reg_receiver"/>
</dbReference>
<evidence type="ECO:0000313" key="15">
    <source>
        <dbReference type="Proteomes" id="UP000559809"/>
    </source>
</evidence>
<dbReference type="InterPro" id="IPR036640">
    <property type="entry name" value="ABC1_TM_sf"/>
</dbReference>
<keyword evidence="15" id="KW-1185">Reference proteome</keyword>
<keyword evidence="4 10" id="KW-0812">Transmembrane</keyword>
<reference evidence="14 15" key="1">
    <citation type="submission" date="2020-07" db="EMBL/GenBank/DDBJ databases">
        <title>Taxonomic revisions and descriptions of new bacterial species based on genomic comparisons in the high-G+C-content subgroup of the family Alcaligenaceae.</title>
        <authorList>
            <person name="Szabo A."/>
            <person name="Felfoldi T."/>
        </authorList>
    </citation>
    <scope>NUCLEOTIDE SEQUENCE [LARGE SCALE GENOMIC DNA]</scope>
    <source>
        <strain evidence="14 15">LMG 24012</strain>
    </source>
</reference>
<dbReference type="Gene3D" id="3.30.565.10">
    <property type="entry name" value="Histidine kinase-like ATPase, C-terminal domain"/>
    <property type="match status" value="1"/>
</dbReference>
<feature type="domain" description="ABC transporter" evidence="12">
    <location>
        <begin position="358"/>
        <end position="592"/>
    </location>
</feature>
<evidence type="ECO:0000256" key="3">
    <source>
        <dbReference type="ARBA" id="ARBA00022475"/>
    </source>
</evidence>
<dbReference type="PANTHER" id="PTHR24221:SF402">
    <property type="entry name" value="IRON-SULFUR CLUSTERS TRANSPORTER ABCB7, MITOCHONDRIAL"/>
    <property type="match status" value="1"/>
</dbReference>
<dbReference type="CDD" id="cd18582">
    <property type="entry name" value="ABC_6TM_ATM1_ABCB7"/>
    <property type="match status" value="1"/>
</dbReference>
<evidence type="ECO:0000259" key="13">
    <source>
        <dbReference type="PROSITE" id="PS50929"/>
    </source>
</evidence>
<dbReference type="GO" id="GO:0016887">
    <property type="term" value="F:ATP hydrolysis activity"/>
    <property type="evidence" value="ECO:0007669"/>
    <property type="project" value="InterPro"/>
</dbReference>
<dbReference type="Gene3D" id="1.20.1560.10">
    <property type="entry name" value="ABC transporter type 1, transmembrane domain"/>
    <property type="match status" value="1"/>
</dbReference>
<dbReference type="SUPFAM" id="SSF52172">
    <property type="entry name" value="CheY-like"/>
    <property type="match status" value="1"/>
</dbReference>
<evidence type="ECO:0000313" key="14">
    <source>
        <dbReference type="EMBL" id="NYT48488.1"/>
    </source>
</evidence>
<feature type="domain" description="ABC transmembrane type-1" evidence="13">
    <location>
        <begin position="40"/>
        <end position="324"/>
    </location>
</feature>
<dbReference type="SUPFAM" id="SSF90123">
    <property type="entry name" value="ABC transporter transmembrane region"/>
    <property type="match status" value="1"/>
</dbReference>
<feature type="transmembrane region" description="Helical" evidence="10">
    <location>
        <begin position="148"/>
        <end position="174"/>
    </location>
</feature>
<dbReference type="SMART" id="SM00382">
    <property type="entry name" value="AAA"/>
    <property type="match status" value="1"/>
</dbReference>
<dbReference type="InterPro" id="IPR011527">
    <property type="entry name" value="ABC1_TM_dom"/>
</dbReference>
<evidence type="ECO:0000256" key="7">
    <source>
        <dbReference type="ARBA" id="ARBA00022989"/>
    </source>
</evidence>
<dbReference type="GO" id="GO:0005524">
    <property type="term" value="F:ATP binding"/>
    <property type="evidence" value="ECO:0007669"/>
    <property type="project" value="UniProtKB-KW"/>
</dbReference>
<feature type="domain" description="Response regulatory" evidence="11">
    <location>
        <begin position="783"/>
        <end position="909"/>
    </location>
</feature>
<dbReference type="PROSITE" id="PS50929">
    <property type="entry name" value="ABC_TM1F"/>
    <property type="match status" value="1"/>
</dbReference>
<evidence type="ECO:0000259" key="12">
    <source>
        <dbReference type="PROSITE" id="PS50893"/>
    </source>
</evidence>
<evidence type="ECO:0000256" key="5">
    <source>
        <dbReference type="ARBA" id="ARBA00022741"/>
    </source>
</evidence>